<evidence type="ECO:0000313" key="1">
    <source>
        <dbReference type="EMBL" id="ROV57107.1"/>
    </source>
</evidence>
<reference evidence="1 2" key="1">
    <citation type="submission" date="2018-11" db="EMBL/GenBank/DDBJ databases">
        <title>Vibrio ponticus strain CAIM 1751 pathogenic for the snapper Lutjanus guttatus.</title>
        <authorList>
            <person name="Soto-Rodriguez S."/>
            <person name="Lozano-Olvera R."/>
            <person name="Gomez-Gil B."/>
        </authorList>
    </citation>
    <scope>NUCLEOTIDE SEQUENCE [LARGE SCALE GENOMIC DNA]</scope>
    <source>
        <strain evidence="1 2">CAIM 1751</strain>
    </source>
</reference>
<dbReference type="Proteomes" id="UP000278792">
    <property type="component" value="Unassembled WGS sequence"/>
</dbReference>
<dbReference type="EMBL" id="RKIK01000158">
    <property type="protein sequence ID" value="ROV57107.1"/>
    <property type="molecule type" value="Genomic_DNA"/>
</dbReference>
<dbReference type="GO" id="GO:0016740">
    <property type="term" value="F:transferase activity"/>
    <property type="evidence" value="ECO:0007669"/>
    <property type="project" value="UniProtKB-KW"/>
</dbReference>
<organism evidence="1 2">
    <name type="scientific">Vibrio ponticus</name>
    <dbReference type="NCBI Taxonomy" id="265668"/>
    <lineage>
        <taxon>Bacteria</taxon>
        <taxon>Pseudomonadati</taxon>
        <taxon>Pseudomonadota</taxon>
        <taxon>Gammaproteobacteria</taxon>
        <taxon>Vibrionales</taxon>
        <taxon>Vibrionaceae</taxon>
        <taxon>Vibrio</taxon>
    </lineage>
</organism>
<dbReference type="RefSeq" id="WP_123783880.1">
    <property type="nucleotide sequence ID" value="NZ_RKIK01000158.1"/>
</dbReference>
<protein>
    <submittedName>
        <fullName evidence="1">Glycosyltransferase family 1 protein</fullName>
    </submittedName>
</protein>
<sequence length="361" mass="40910">MRDLIVFTSYKQSKPNNSAEIVQCLDNFKRVIWVNLDYTQRSGKHVFPKHQCPALLHAGRGENIYLNIAGVPVTDTQIKRQRAKQIILDALMPILYAHQISRPVLWTSERIVADVLDQFDRASLVYLCDKEETFHNTQHAHIAFLQQQLLVNCSDVVFAANENLCAQFPAKKTFLLQQGVDLKLFCTPAPKAVDLPNNGKPTAGFYADLDTHIDFRLLFLTALSRPDWNFAVLGANKLPHYPLPRLNNVYYLGPKQHRLLPSYSQHWQASILPLASTGCYSAAAQQTLLEYLAVGAPIITTDRYNIGRFSKYVNLVQSAHEMSEALQAAVYEPKRSADLVFSDSWQVRSRFVDSVLQVIPR</sequence>
<evidence type="ECO:0000313" key="2">
    <source>
        <dbReference type="Proteomes" id="UP000278792"/>
    </source>
</evidence>
<comment type="caution">
    <text evidence="1">The sequence shown here is derived from an EMBL/GenBank/DDBJ whole genome shotgun (WGS) entry which is preliminary data.</text>
</comment>
<gene>
    <name evidence="1" type="ORF">EGH82_23115</name>
</gene>
<keyword evidence="1" id="KW-0808">Transferase</keyword>
<name>A0A3N3DRH9_9VIBR</name>
<dbReference type="AlphaFoldDB" id="A0A3N3DRH9"/>
<accession>A0A3N3DRH9</accession>
<dbReference type="Gene3D" id="3.40.50.2000">
    <property type="entry name" value="Glycogen Phosphorylase B"/>
    <property type="match status" value="1"/>
</dbReference>
<proteinExistence type="predicted"/>
<dbReference type="SUPFAM" id="SSF53756">
    <property type="entry name" value="UDP-Glycosyltransferase/glycogen phosphorylase"/>
    <property type="match status" value="1"/>
</dbReference>